<keyword evidence="2" id="KW-1185">Reference proteome</keyword>
<gene>
    <name evidence="1" type="ORF">EDC30_102229</name>
</gene>
<evidence type="ECO:0000313" key="2">
    <source>
        <dbReference type="Proteomes" id="UP000295382"/>
    </source>
</evidence>
<dbReference type="RefSeq" id="WP_132257562.1">
    <property type="nucleotide sequence ID" value="NZ_SLZQ01000002.1"/>
</dbReference>
<organism evidence="1 2">
    <name type="scientific">Paucimonas lemoignei</name>
    <name type="common">Pseudomonas lemoignei</name>
    <dbReference type="NCBI Taxonomy" id="29443"/>
    <lineage>
        <taxon>Bacteria</taxon>
        <taxon>Pseudomonadati</taxon>
        <taxon>Pseudomonadota</taxon>
        <taxon>Betaproteobacteria</taxon>
        <taxon>Burkholderiales</taxon>
        <taxon>Burkholderiaceae</taxon>
        <taxon>Paucimonas</taxon>
    </lineage>
</organism>
<proteinExistence type="predicted"/>
<reference evidence="1 2" key="1">
    <citation type="submission" date="2019-03" db="EMBL/GenBank/DDBJ databases">
        <title>Genomic Encyclopedia of Type Strains, Phase IV (KMG-IV): sequencing the most valuable type-strain genomes for metagenomic binning, comparative biology and taxonomic classification.</title>
        <authorList>
            <person name="Goeker M."/>
        </authorList>
    </citation>
    <scope>NUCLEOTIDE SEQUENCE [LARGE SCALE GENOMIC DNA]</scope>
    <source>
        <strain evidence="1 2">DSM 7445</strain>
    </source>
</reference>
<comment type="caution">
    <text evidence="1">The sequence shown here is derived from an EMBL/GenBank/DDBJ whole genome shotgun (WGS) entry which is preliminary data.</text>
</comment>
<evidence type="ECO:0000313" key="1">
    <source>
        <dbReference type="EMBL" id="TCS38490.1"/>
    </source>
</evidence>
<protein>
    <submittedName>
        <fullName evidence="1">Uncharacterized protein</fullName>
    </submittedName>
</protein>
<sequence>MKTIWLNMVGGRVIAHSLVEIDAPGWEKYCASAAAPAVTPTDEEILSIFHKEIEGEGFALYEVTPGDMIRFARRLLAGKKES</sequence>
<dbReference type="AlphaFoldDB" id="A0A4V2UJ35"/>
<name>A0A4V2UJ35_PAULE</name>
<accession>A0A4V2UJ35</accession>
<dbReference type="EMBL" id="SLZQ01000002">
    <property type="protein sequence ID" value="TCS38490.1"/>
    <property type="molecule type" value="Genomic_DNA"/>
</dbReference>
<dbReference type="Proteomes" id="UP000295382">
    <property type="component" value="Unassembled WGS sequence"/>
</dbReference>